<dbReference type="AlphaFoldDB" id="A0A0D0KLH6"/>
<protein>
    <submittedName>
        <fullName evidence="3">Collagen pro alpha-chain</fullName>
    </submittedName>
</protein>
<gene>
    <name evidence="3" type="ORF">RU08_18220</name>
</gene>
<feature type="region of interest" description="Disordered" evidence="1">
    <location>
        <begin position="157"/>
        <end position="180"/>
    </location>
</feature>
<name>A0A0D0KLH6_9PSED</name>
<sequence>MRKLILLAALCCPLLALGEAVIEVDSHNFMRLPAQGSVLQLQRLTIADNGTLLVPVGVSELRIDELYLGHNAQIAIAPSNESLHLDIGSGEIASGAQISAPGAPGTAQRAAVPGRTLVIRLQAVNTDQWLLDARGGRGAPGYAGLDGADGKAGGCAWGQASEGHNGQNGTDGHPGAPGGQVRLEVPADFPVERLQARLEGGAGGPAGSAGIAGTGGASKGCWIYSTSGARDGRPGMAGQPGAAGQDGRLDVVRF</sequence>
<dbReference type="EMBL" id="JXQW01000057">
    <property type="protein sequence ID" value="KIP97820.1"/>
    <property type="molecule type" value="Genomic_DNA"/>
</dbReference>
<feature type="compositionally biased region" description="Low complexity" evidence="1">
    <location>
        <begin position="234"/>
        <end position="246"/>
    </location>
</feature>
<evidence type="ECO:0000313" key="3">
    <source>
        <dbReference type="EMBL" id="KIP97820.1"/>
    </source>
</evidence>
<evidence type="ECO:0000256" key="2">
    <source>
        <dbReference type="SAM" id="SignalP"/>
    </source>
</evidence>
<feature type="region of interest" description="Disordered" evidence="1">
    <location>
        <begin position="231"/>
        <end position="254"/>
    </location>
</feature>
<evidence type="ECO:0000256" key="1">
    <source>
        <dbReference type="SAM" id="MobiDB-lite"/>
    </source>
</evidence>
<proteinExistence type="predicted"/>
<dbReference type="OrthoDB" id="7029527at2"/>
<reference evidence="3 4" key="1">
    <citation type="submission" date="2014-12" db="EMBL/GenBank/DDBJ databases">
        <title>16Stimator: statistical estimation of ribosomal gene copy numbers from draft genome assemblies.</title>
        <authorList>
            <person name="Perisin M.A."/>
            <person name="Vetter M."/>
            <person name="Gilbert J.A."/>
            <person name="Bergelson J."/>
        </authorList>
    </citation>
    <scope>NUCLEOTIDE SEQUENCE [LARGE SCALE GENOMIC DNA]</scope>
    <source>
        <strain evidence="3 4">MEJ086</strain>
    </source>
</reference>
<feature type="chain" id="PRO_5002214663" evidence="2">
    <location>
        <begin position="19"/>
        <end position="254"/>
    </location>
</feature>
<evidence type="ECO:0000313" key="4">
    <source>
        <dbReference type="Proteomes" id="UP000032068"/>
    </source>
</evidence>
<keyword evidence="2" id="KW-0732">Signal</keyword>
<keyword evidence="3" id="KW-0176">Collagen</keyword>
<accession>A0A0D0KLH6</accession>
<comment type="caution">
    <text evidence="3">The sequence shown here is derived from an EMBL/GenBank/DDBJ whole genome shotgun (WGS) entry which is preliminary data.</text>
</comment>
<dbReference type="RefSeq" id="WP_042555252.1">
    <property type="nucleotide sequence ID" value="NZ_JXQW01000057.1"/>
</dbReference>
<dbReference type="Proteomes" id="UP000032068">
    <property type="component" value="Unassembled WGS sequence"/>
</dbReference>
<feature type="signal peptide" evidence="2">
    <location>
        <begin position="1"/>
        <end position="18"/>
    </location>
</feature>
<organism evidence="3 4">
    <name type="scientific">Pseudomonas fulva</name>
    <dbReference type="NCBI Taxonomy" id="47880"/>
    <lineage>
        <taxon>Bacteria</taxon>
        <taxon>Pseudomonadati</taxon>
        <taxon>Pseudomonadota</taxon>
        <taxon>Gammaproteobacteria</taxon>
        <taxon>Pseudomonadales</taxon>
        <taxon>Pseudomonadaceae</taxon>
        <taxon>Pseudomonas</taxon>
    </lineage>
</organism>